<dbReference type="STRING" id="71717.A0A4Y7T8W9"/>
<evidence type="ECO:0000256" key="1">
    <source>
        <dbReference type="ARBA" id="ARBA00022737"/>
    </source>
</evidence>
<feature type="region of interest" description="Disordered" evidence="2">
    <location>
        <begin position="729"/>
        <end position="756"/>
    </location>
</feature>
<organism evidence="4 5">
    <name type="scientific">Coprinellus micaceus</name>
    <name type="common">Glistening ink-cap mushroom</name>
    <name type="synonym">Coprinus micaceus</name>
    <dbReference type="NCBI Taxonomy" id="71717"/>
    <lineage>
        <taxon>Eukaryota</taxon>
        <taxon>Fungi</taxon>
        <taxon>Dikarya</taxon>
        <taxon>Basidiomycota</taxon>
        <taxon>Agaricomycotina</taxon>
        <taxon>Agaricomycetes</taxon>
        <taxon>Agaricomycetidae</taxon>
        <taxon>Agaricales</taxon>
        <taxon>Agaricineae</taxon>
        <taxon>Psathyrellaceae</taxon>
        <taxon>Coprinellus</taxon>
    </lineage>
</organism>
<reference evidence="4 5" key="1">
    <citation type="journal article" date="2019" name="Nat. Ecol. Evol.">
        <title>Megaphylogeny resolves global patterns of mushroom evolution.</title>
        <authorList>
            <person name="Varga T."/>
            <person name="Krizsan K."/>
            <person name="Foldi C."/>
            <person name="Dima B."/>
            <person name="Sanchez-Garcia M."/>
            <person name="Sanchez-Ramirez S."/>
            <person name="Szollosi G.J."/>
            <person name="Szarkandi J.G."/>
            <person name="Papp V."/>
            <person name="Albert L."/>
            <person name="Andreopoulos W."/>
            <person name="Angelini C."/>
            <person name="Antonin V."/>
            <person name="Barry K.W."/>
            <person name="Bougher N.L."/>
            <person name="Buchanan P."/>
            <person name="Buyck B."/>
            <person name="Bense V."/>
            <person name="Catcheside P."/>
            <person name="Chovatia M."/>
            <person name="Cooper J."/>
            <person name="Damon W."/>
            <person name="Desjardin D."/>
            <person name="Finy P."/>
            <person name="Geml J."/>
            <person name="Haridas S."/>
            <person name="Hughes K."/>
            <person name="Justo A."/>
            <person name="Karasinski D."/>
            <person name="Kautmanova I."/>
            <person name="Kiss B."/>
            <person name="Kocsube S."/>
            <person name="Kotiranta H."/>
            <person name="LaButti K.M."/>
            <person name="Lechner B.E."/>
            <person name="Liimatainen K."/>
            <person name="Lipzen A."/>
            <person name="Lukacs Z."/>
            <person name="Mihaltcheva S."/>
            <person name="Morgado L.N."/>
            <person name="Niskanen T."/>
            <person name="Noordeloos M.E."/>
            <person name="Ohm R.A."/>
            <person name="Ortiz-Santana B."/>
            <person name="Ovrebo C."/>
            <person name="Racz N."/>
            <person name="Riley R."/>
            <person name="Savchenko A."/>
            <person name="Shiryaev A."/>
            <person name="Soop K."/>
            <person name="Spirin V."/>
            <person name="Szebenyi C."/>
            <person name="Tomsovsky M."/>
            <person name="Tulloss R.E."/>
            <person name="Uehling J."/>
            <person name="Grigoriev I.V."/>
            <person name="Vagvolgyi C."/>
            <person name="Papp T."/>
            <person name="Martin F.M."/>
            <person name="Miettinen O."/>
            <person name="Hibbett D.S."/>
            <person name="Nagy L.G."/>
        </authorList>
    </citation>
    <scope>NUCLEOTIDE SEQUENCE [LARGE SCALE GENOMIC DNA]</scope>
    <source>
        <strain evidence="4 5">FP101781</strain>
    </source>
</reference>
<dbReference type="AlphaFoldDB" id="A0A4Y7T8W9"/>
<dbReference type="Gene3D" id="3.40.50.300">
    <property type="entry name" value="P-loop containing nucleotide triphosphate hydrolases"/>
    <property type="match status" value="1"/>
</dbReference>
<keyword evidence="1" id="KW-0677">Repeat</keyword>
<evidence type="ECO:0000313" key="4">
    <source>
        <dbReference type="EMBL" id="TEB30636.1"/>
    </source>
</evidence>
<sequence length="756" mass="83036">MKKGRKGMFSFKSFIAGLTVSKRGEKAPGKSTATPGASKGTSAIPGSSQDTLGTDENRPPNPGAAGVSVGPQASGSENGGSGTAIVTPTPNVEHVIESRTVQPGNGILNFFPNANQFHLEHFTYVSAPAPQSNLESSEGWKLLLQHTAPNALYDSSARFDPPKCDPDTRTDVLDEIMGWIEDPVRPTRLLCLTGAAGAGKSALQQTIAERCSDKKILAAAFFFSASDYTRNNLSKVVPTMAYQIAQKDASFRATMAESVEQDPLIFDKSLRTQFDSLIVRPWAAAYGAGEATQPSPQVVLLDGLDECLDTQRQGELLMAIKDVLLCNPHLPLRIVLSSRPEWPIRTALDPSGYLQHLAYHIRLSDEYDATADIRLMLWRRLKDIGIRRGDPRALAGLWPTNDDIEQLVLAASGQFIYAATVVKYVAEVRGSPVDRLRVVLTWKPGQTQRARPFAALDLLYSNIVSTAKAAYEEVDTNEYDFLSLLAIFDRERNGFHTIDKSPTPVDYMEQALGLPDGTYHIVLSDLHALIRRNGTTYTFYHRSFSEWLGSRDRAGALAVSWTVADADATRHILRCIRQHKYAQVECGLGNTAGLCATFLSHMASVQGLSMPIQQPVTDLFLYFVAEEGSLEFLVQSCFAHLDTIPRDSSRSWFRERFCGDTYKGLRKIVTSAIYCRMRPGELGIEGGMCVATALWRHLTMLSNKERNMPSRKFSCAALDSAGRLSTDGCHSHAGGISSDEPPLDQYPRKPTIDHSP</sequence>
<dbReference type="OrthoDB" id="4760524at2759"/>
<feature type="domain" description="Nephrocystin 3-like N-terminal" evidence="3">
    <location>
        <begin position="176"/>
        <end position="339"/>
    </location>
</feature>
<dbReference type="PANTHER" id="PTHR10039:SF14">
    <property type="entry name" value="NACHT DOMAIN-CONTAINING PROTEIN"/>
    <property type="match status" value="1"/>
</dbReference>
<proteinExistence type="predicted"/>
<evidence type="ECO:0000313" key="5">
    <source>
        <dbReference type="Proteomes" id="UP000298030"/>
    </source>
</evidence>
<feature type="compositionally biased region" description="Polar residues" evidence="2">
    <location>
        <begin position="31"/>
        <end position="54"/>
    </location>
</feature>
<evidence type="ECO:0000256" key="2">
    <source>
        <dbReference type="SAM" id="MobiDB-lite"/>
    </source>
</evidence>
<comment type="caution">
    <text evidence="4">The sequence shown here is derived from an EMBL/GenBank/DDBJ whole genome shotgun (WGS) entry which is preliminary data.</text>
</comment>
<protein>
    <recommendedName>
        <fullName evidence="3">Nephrocystin 3-like N-terminal domain-containing protein</fullName>
    </recommendedName>
</protein>
<dbReference type="PANTHER" id="PTHR10039">
    <property type="entry name" value="AMELOGENIN"/>
    <property type="match status" value="1"/>
</dbReference>
<feature type="region of interest" description="Disordered" evidence="2">
    <location>
        <begin position="20"/>
        <end position="87"/>
    </location>
</feature>
<accession>A0A4Y7T8W9</accession>
<feature type="compositionally biased region" description="Basic and acidic residues" evidence="2">
    <location>
        <begin position="746"/>
        <end position="756"/>
    </location>
</feature>
<dbReference type="InterPro" id="IPR056884">
    <property type="entry name" value="NPHP3-like_N"/>
</dbReference>
<evidence type="ECO:0000259" key="3">
    <source>
        <dbReference type="Pfam" id="PF24883"/>
    </source>
</evidence>
<dbReference type="Pfam" id="PF24883">
    <property type="entry name" value="NPHP3_N"/>
    <property type="match status" value="1"/>
</dbReference>
<dbReference type="EMBL" id="QPFP01000022">
    <property type="protein sequence ID" value="TEB30636.1"/>
    <property type="molecule type" value="Genomic_DNA"/>
</dbReference>
<name>A0A4Y7T8W9_COPMI</name>
<dbReference type="SUPFAM" id="SSF52540">
    <property type="entry name" value="P-loop containing nucleoside triphosphate hydrolases"/>
    <property type="match status" value="1"/>
</dbReference>
<dbReference type="Proteomes" id="UP000298030">
    <property type="component" value="Unassembled WGS sequence"/>
</dbReference>
<gene>
    <name evidence="4" type="ORF">FA13DRAFT_1814451</name>
</gene>
<keyword evidence="5" id="KW-1185">Reference proteome</keyword>
<dbReference type="InterPro" id="IPR027417">
    <property type="entry name" value="P-loop_NTPase"/>
</dbReference>